<evidence type="ECO:0000256" key="1">
    <source>
        <dbReference type="SAM" id="MobiDB-lite"/>
    </source>
</evidence>
<feature type="region of interest" description="Disordered" evidence="1">
    <location>
        <begin position="119"/>
        <end position="156"/>
    </location>
</feature>
<accession>A0AAJ8E2U4</accession>
<reference evidence="2" key="1">
    <citation type="submission" date="2025-02" db="EMBL/GenBank/DDBJ databases">
        <authorList>
            <consortium name="NCBI Genome Project"/>
        </authorList>
    </citation>
    <scope>NUCLEOTIDE SEQUENCE</scope>
</reference>
<protein>
    <submittedName>
        <fullName evidence="2">Uncharacterized protein</fullName>
    </submittedName>
</protein>
<reference evidence="2" key="2">
    <citation type="submission" date="2025-08" db="UniProtKB">
        <authorList>
            <consortium name="RefSeq"/>
        </authorList>
    </citation>
    <scope>IDENTIFICATION</scope>
</reference>
<evidence type="ECO:0000313" key="2">
    <source>
        <dbReference type="RefSeq" id="XP_059604834.1"/>
    </source>
</evidence>
<dbReference type="RefSeq" id="XP_059604834.1">
    <property type="nucleotide sequence ID" value="XM_059745184.1"/>
</dbReference>
<organism evidence="2">
    <name type="scientific">Aspergillus niger</name>
    <dbReference type="NCBI Taxonomy" id="5061"/>
    <lineage>
        <taxon>Eukaryota</taxon>
        <taxon>Fungi</taxon>
        <taxon>Dikarya</taxon>
        <taxon>Ascomycota</taxon>
        <taxon>Pezizomycotina</taxon>
        <taxon>Eurotiomycetes</taxon>
        <taxon>Eurotiomycetidae</taxon>
        <taxon>Eurotiales</taxon>
        <taxon>Aspergillaceae</taxon>
        <taxon>Aspergillus</taxon>
        <taxon>Aspergillus subgen. Circumdati</taxon>
    </lineage>
</organism>
<dbReference type="KEGG" id="ang:An16g05900"/>
<dbReference type="VEuPathDB" id="FungiDB:An16g05900"/>
<proteinExistence type="predicted"/>
<dbReference type="GeneID" id="84593453"/>
<gene>
    <name evidence="2" type="ORF">An16g05900</name>
</gene>
<name>A0AAJ8E2U4_ASPNG</name>
<sequence>MLSIKSDLGGESQMVKRESVSTVRLAELFVIWRSVLLHIPSSKCHQCALLLSNKEHVAAMGSARRLASMMWKEVKESDIWAWGLKGPLTLRARTSLYLLLTPACSGQLHPAQHCGNMDEKKDGVSEEHHMNVKSEKLDHDSSTDSMTTKERSPYVDSLKGQIIQLHKTASSRATQ</sequence>
<feature type="compositionally biased region" description="Basic and acidic residues" evidence="1">
    <location>
        <begin position="119"/>
        <end position="153"/>
    </location>
</feature>
<dbReference type="AlphaFoldDB" id="A0AAJ8E2U4"/>